<name>A0ABZ1YLW3_9NOCA</name>
<keyword evidence="8" id="KW-1185">Reference proteome</keyword>
<evidence type="ECO:0000259" key="6">
    <source>
        <dbReference type="PROSITE" id="PS51900"/>
    </source>
</evidence>
<evidence type="ECO:0000256" key="4">
    <source>
        <dbReference type="PROSITE-ProRule" id="PRU01248"/>
    </source>
</evidence>
<evidence type="ECO:0000313" key="7">
    <source>
        <dbReference type="EMBL" id="WUV42754.1"/>
    </source>
</evidence>
<keyword evidence="2 4" id="KW-0238">DNA-binding</keyword>
<keyword evidence="3" id="KW-0233">DNA recombination</keyword>
<evidence type="ECO:0000256" key="2">
    <source>
        <dbReference type="ARBA" id="ARBA00023125"/>
    </source>
</evidence>
<dbReference type="PANTHER" id="PTHR30349:SF91">
    <property type="entry name" value="INTA PROTEIN"/>
    <property type="match status" value="1"/>
</dbReference>
<dbReference type="EMBL" id="CP109441">
    <property type="protein sequence ID" value="WUV42754.1"/>
    <property type="molecule type" value="Genomic_DNA"/>
</dbReference>
<accession>A0ABZ1YLW3</accession>
<dbReference type="InterPro" id="IPR050090">
    <property type="entry name" value="Tyrosine_recombinase_XerCD"/>
</dbReference>
<dbReference type="Pfam" id="PF00589">
    <property type="entry name" value="Phage_integrase"/>
    <property type="match status" value="1"/>
</dbReference>
<proteinExistence type="predicted"/>
<dbReference type="InterPro" id="IPR002104">
    <property type="entry name" value="Integrase_catalytic"/>
</dbReference>
<dbReference type="Gene3D" id="1.10.150.130">
    <property type="match status" value="1"/>
</dbReference>
<evidence type="ECO:0000259" key="5">
    <source>
        <dbReference type="PROSITE" id="PS51898"/>
    </source>
</evidence>
<protein>
    <submittedName>
        <fullName evidence="7">Tyrosine-type recombinase/integrase</fullName>
    </submittedName>
</protein>
<organism evidence="7 8">
    <name type="scientific">Nocardia vinacea</name>
    <dbReference type="NCBI Taxonomy" id="96468"/>
    <lineage>
        <taxon>Bacteria</taxon>
        <taxon>Bacillati</taxon>
        <taxon>Actinomycetota</taxon>
        <taxon>Actinomycetes</taxon>
        <taxon>Mycobacteriales</taxon>
        <taxon>Nocardiaceae</taxon>
        <taxon>Nocardia</taxon>
    </lineage>
</organism>
<dbReference type="PANTHER" id="PTHR30349">
    <property type="entry name" value="PHAGE INTEGRASE-RELATED"/>
    <property type="match status" value="1"/>
</dbReference>
<dbReference type="Gene3D" id="1.10.443.10">
    <property type="entry name" value="Intergrase catalytic core"/>
    <property type="match status" value="1"/>
</dbReference>
<dbReference type="InterPro" id="IPR044068">
    <property type="entry name" value="CB"/>
</dbReference>
<dbReference type="PROSITE" id="PS51900">
    <property type="entry name" value="CB"/>
    <property type="match status" value="1"/>
</dbReference>
<evidence type="ECO:0000256" key="3">
    <source>
        <dbReference type="ARBA" id="ARBA00023172"/>
    </source>
</evidence>
<feature type="domain" description="Tyr recombinase" evidence="5">
    <location>
        <begin position="183"/>
        <end position="426"/>
    </location>
</feature>
<gene>
    <name evidence="7" type="ORF">OG563_26280</name>
</gene>
<dbReference type="RefSeq" id="WP_329405358.1">
    <property type="nucleotide sequence ID" value="NZ_CP109441.1"/>
</dbReference>
<evidence type="ECO:0000256" key="1">
    <source>
        <dbReference type="ARBA" id="ARBA00022908"/>
    </source>
</evidence>
<dbReference type="InterPro" id="IPR011010">
    <property type="entry name" value="DNA_brk_join_enz"/>
</dbReference>
<dbReference type="InterPro" id="IPR013762">
    <property type="entry name" value="Integrase-like_cat_sf"/>
</dbReference>
<feature type="domain" description="Core-binding (CB)" evidence="6">
    <location>
        <begin position="74"/>
        <end position="162"/>
    </location>
</feature>
<dbReference type="Pfam" id="PF14659">
    <property type="entry name" value="Phage_int_SAM_3"/>
    <property type="match status" value="1"/>
</dbReference>
<dbReference type="InterPro" id="IPR004107">
    <property type="entry name" value="Integrase_SAM-like_N"/>
</dbReference>
<dbReference type="SUPFAM" id="SSF56349">
    <property type="entry name" value="DNA breaking-rejoining enzymes"/>
    <property type="match status" value="1"/>
</dbReference>
<reference evidence="7" key="1">
    <citation type="submission" date="2022-10" db="EMBL/GenBank/DDBJ databases">
        <title>The complete genomes of actinobacterial strains from the NBC collection.</title>
        <authorList>
            <person name="Joergensen T.S."/>
            <person name="Alvarez Arevalo M."/>
            <person name="Sterndorff E.B."/>
            <person name="Faurdal D."/>
            <person name="Vuksanovic O."/>
            <person name="Mourched A.-S."/>
            <person name="Charusanti P."/>
            <person name="Shaw S."/>
            <person name="Blin K."/>
            <person name="Weber T."/>
        </authorList>
    </citation>
    <scope>NUCLEOTIDE SEQUENCE</scope>
    <source>
        <strain evidence="7">NBC_01482</strain>
    </source>
</reference>
<keyword evidence="1" id="KW-0229">DNA integration</keyword>
<evidence type="ECO:0000313" key="8">
    <source>
        <dbReference type="Proteomes" id="UP001432062"/>
    </source>
</evidence>
<dbReference type="InterPro" id="IPR010998">
    <property type="entry name" value="Integrase_recombinase_N"/>
</dbReference>
<sequence length="445" mass="49385">MANSKTSKRAANGTASIKWDEARGVFRASQANPNRSVGPRRLEAYSTDRTEALNKLDAMVQRAKKGLSPTLPTGSVAEWLADWLDFVKTRRAPKTYDNYYRQIHHHVIPRIGKKKLRELTPADVNAMYDEIVAAVQAAGNGKGIATARSIHRTLNSAFNTAVQRELIDTNRVRLAEPPKAGVSERRSLTADQAMHLLRTGYENEHPFTACLAILLFTGTRLGEAIGTTWDRTTLASKLDGTGGNIDVTWQLQSHRRKHGCGTQRADKTWPCGRKRGNMCPHAEHDMRPDYEHVHILKSLYLTRPKSSASIRLLPMTPQLNAIMTWQGKETYQLVGNDHGFVTVDPRYEEPRPLSPKYAWELFKDLVRLAGMPEDIIAHEMRHTTVSLLTAAGVEPTVIQMICGHANLATTQIYTHINQALAASALGQLDALMNLGLPGPNRALSA</sequence>
<dbReference type="Proteomes" id="UP001432062">
    <property type="component" value="Chromosome"/>
</dbReference>
<dbReference type="PROSITE" id="PS51898">
    <property type="entry name" value="TYR_RECOMBINASE"/>
    <property type="match status" value="1"/>
</dbReference>